<dbReference type="GO" id="GO:0005737">
    <property type="term" value="C:cytoplasm"/>
    <property type="evidence" value="ECO:0007669"/>
    <property type="project" value="TreeGrafter"/>
</dbReference>
<dbReference type="Gene3D" id="3.40.50.12780">
    <property type="entry name" value="N-terminal domain of ligase-like"/>
    <property type="match status" value="1"/>
</dbReference>
<keyword evidence="2" id="KW-0596">Phosphopantetheine</keyword>
<dbReference type="InterPro" id="IPR009081">
    <property type="entry name" value="PP-bd_ACP"/>
</dbReference>
<comment type="cofactor">
    <cofactor evidence="1">
        <name>pantetheine 4'-phosphate</name>
        <dbReference type="ChEBI" id="CHEBI:47942"/>
    </cofactor>
</comment>
<evidence type="ECO:0000313" key="5">
    <source>
        <dbReference type="EMBL" id="WOC12275.1"/>
    </source>
</evidence>
<dbReference type="InterPro" id="IPR001242">
    <property type="entry name" value="Condensation_dom"/>
</dbReference>
<dbReference type="GO" id="GO:0003824">
    <property type="term" value="F:catalytic activity"/>
    <property type="evidence" value="ECO:0007669"/>
    <property type="project" value="InterPro"/>
</dbReference>
<reference evidence="5" key="1">
    <citation type="submission" date="2023-06" db="EMBL/GenBank/DDBJ databases">
        <title>Gordonia sp. nov. and Pseudochrobactrum sp. nov., two species isolated from the burying beetle Nicrophorus vespilloides.</title>
        <authorList>
            <person name="Poehlein A."/>
            <person name="Guzman J."/>
            <person name="Daniel R."/>
            <person name="Vilcinskas A."/>
        </authorList>
    </citation>
    <scope>NUCLEOTIDE SEQUENCE</scope>
    <source>
        <strain evidence="5">MP11Mi</strain>
    </source>
</reference>
<evidence type="ECO:0000259" key="4">
    <source>
        <dbReference type="PROSITE" id="PS50075"/>
    </source>
</evidence>
<dbReference type="InterPro" id="IPR036736">
    <property type="entry name" value="ACP-like_sf"/>
</dbReference>
<dbReference type="EMBL" id="CP128986">
    <property type="protein sequence ID" value="WOC12275.1"/>
    <property type="molecule type" value="Genomic_DNA"/>
</dbReference>
<dbReference type="PROSITE" id="PS00012">
    <property type="entry name" value="PHOSPHOPANTETHEINE"/>
    <property type="match status" value="1"/>
</dbReference>
<dbReference type="InterPro" id="IPR023213">
    <property type="entry name" value="CAT-like_dom_sf"/>
</dbReference>
<dbReference type="InterPro" id="IPR000873">
    <property type="entry name" value="AMP-dep_synth/lig_dom"/>
</dbReference>
<evidence type="ECO:0000256" key="3">
    <source>
        <dbReference type="ARBA" id="ARBA00022553"/>
    </source>
</evidence>
<sequence>MLGHDTPIAVAQCLEIRGALDPGLLVAVVHDVSVDFGVSTTRLCAAADEASGGEPFLSIGGRVGVAIERVSVRDAVDPERAAAETMESMSEAPLPLDGPLIRYVLIELGRQRWTFYTRAHHVLVDGYAAELLMRHVARRYRQARGESVGDTKLPDPRPVTVIGDHEREYAQSPRRVRDREHWQAVLAAVPEPLRIADNAAQASVRTDVAGANLSPATVRRLRATADRAAVPSVAVLVAAGALCLSRIADRATIPLTLVTSTRTTAKVRAAAGTMSNLLPVVVEHGPARTVDEHLRDVAQTLSAALRHQQYRYEDVIADRGGVGGDVAGLVRLGPVLNFVPSVADLSLGDDVACDLRVLTTGPVSDLNINVYPGAADQLRVEIEVNADAHEPSFAESVLAGLLAEVADLCAAASRDEAESLSSDRGAWRCEAPSVGVSVTLADGYLRHQDSPRTAVVDESGQSRTYREVADAAAGLISELTARARPGDVIAVVCERSFNSVVSAWAVAAAGMCVLPIDPSLPEPRRRAMIVAGSPSVIIGRGADFDIDLDGVPAGSRAAIVPLARVGSSAYLLFTSGSTGVPKGVHVSHSGVADLTAEIDASYEMEATSVVAHLASPGFDTAIVETLSAAHSGAALVVVPSRIRGGAELARYLAAHRVTHLFVTPAVLATLPVETSDGEMPDLSHVIVGGDVCPAPLIRRWARWVTVRCAYGPSETTCSVLLTEPIDGDDVGPRIPLGRPMSGVRLSVLDRRLRPVPRGGYGELYVCGPSLAIGILSGAGATASRFVAALDGSGERMYRTGDRVRRGADNQIWFVGRADDQVKIRGVRVELAEIDRVVLETGIVSASATIAYDAPGGRRLHTYVVATDTRGTARRVRDGVRSRLGTAFAPTGVSVLGQLPLTVNNKLDRARLPDPTAVTRPAHRSPTDAPERIAVEAFEHALGISTIGLDDDFLDLGGDSLSATAVVARIAAIHHVRIGVRDVFTNATPAELAELIRTATPDVVRLPSRPVTGADSAAVPLAPSQRNVYAHRDRIDHLIAFAATVDVQISVADIRRSVAAELDRHPMLRSRFHGDATFTVDAVSDPDRWTVDALDPGCDLESLREYLLRPIDVAHRYPLRVGVRAGEEGATQVAVCLHHLAADGVSMRVMLSDLLGVSVTTPKFDYREYARSARSLADQRRTADIEHAARSTASADLAPVRPAVWNRTGARARIDLACSVWSTVEATARDARVPVLTVVRAALARVIARRTGTDTVPIGALLSGRDDARWDGVVGMFVNTVCVPCRVEPTLGETIVGVHRAENAAFEHAGTAFADIVDVLGPFPVDRHPLFQVMLTMDDHQSFEGIGVRVTPIPVDVAHCDLHFSVVPPGVARDGAVDVLYASALFDEPVVRDLAAELVSSMGA</sequence>
<dbReference type="Pfam" id="PF00668">
    <property type="entry name" value="Condensation"/>
    <property type="match status" value="2"/>
</dbReference>
<keyword evidence="3" id="KW-0597">Phosphoprotein</keyword>
<dbReference type="Gene3D" id="3.30.559.10">
    <property type="entry name" value="Chloramphenicol acetyltransferase-like domain"/>
    <property type="match status" value="2"/>
</dbReference>
<dbReference type="SMART" id="SM00823">
    <property type="entry name" value="PKS_PP"/>
    <property type="match status" value="1"/>
</dbReference>
<dbReference type="PANTHER" id="PTHR45527">
    <property type="entry name" value="NONRIBOSOMAL PEPTIDE SYNTHETASE"/>
    <property type="match status" value="1"/>
</dbReference>
<dbReference type="Gene3D" id="3.30.559.30">
    <property type="entry name" value="Nonribosomal peptide synthetase, condensation domain"/>
    <property type="match status" value="2"/>
</dbReference>
<dbReference type="SUPFAM" id="SSF52777">
    <property type="entry name" value="CoA-dependent acyltransferases"/>
    <property type="match status" value="4"/>
</dbReference>
<dbReference type="Gene3D" id="3.30.300.30">
    <property type="match status" value="1"/>
</dbReference>
<organism evidence="5">
    <name type="scientific">Gordonia sp. MP11Mi</name>
    <dbReference type="NCBI Taxonomy" id="3022769"/>
    <lineage>
        <taxon>Bacteria</taxon>
        <taxon>Bacillati</taxon>
        <taxon>Actinomycetota</taxon>
        <taxon>Actinomycetes</taxon>
        <taxon>Mycobacteriales</taxon>
        <taxon>Gordoniaceae</taxon>
        <taxon>Gordonia</taxon>
    </lineage>
</organism>
<dbReference type="SUPFAM" id="SSF47336">
    <property type="entry name" value="ACP-like"/>
    <property type="match status" value="1"/>
</dbReference>
<dbReference type="InterPro" id="IPR020845">
    <property type="entry name" value="AMP-binding_CS"/>
</dbReference>
<gene>
    <name evidence="5" type="primary">dhbF_1</name>
    <name evidence="5" type="ORF">MP11Mi_13600</name>
</gene>
<dbReference type="GO" id="GO:0008610">
    <property type="term" value="P:lipid biosynthetic process"/>
    <property type="evidence" value="ECO:0007669"/>
    <property type="project" value="UniProtKB-ARBA"/>
</dbReference>
<feature type="domain" description="Carrier" evidence="4">
    <location>
        <begin position="924"/>
        <end position="999"/>
    </location>
</feature>
<dbReference type="InterPro" id="IPR006162">
    <property type="entry name" value="Ppantetheine_attach_site"/>
</dbReference>
<name>A0AA97CW34_9ACTN</name>
<protein>
    <submittedName>
        <fullName evidence="5">Dimodular nonribosomal peptide synthase</fullName>
    </submittedName>
</protein>
<dbReference type="PROSITE" id="PS00455">
    <property type="entry name" value="AMP_BINDING"/>
    <property type="match status" value="1"/>
</dbReference>
<proteinExistence type="predicted"/>
<dbReference type="InterPro" id="IPR045851">
    <property type="entry name" value="AMP-bd_C_sf"/>
</dbReference>
<accession>A0AA97CW34</accession>
<dbReference type="Pfam" id="PF00501">
    <property type="entry name" value="AMP-binding"/>
    <property type="match status" value="1"/>
</dbReference>
<dbReference type="SUPFAM" id="SSF56801">
    <property type="entry name" value="Acetyl-CoA synthetase-like"/>
    <property type="match status" value="1"/>
</dbReference>
<dbReference type="GO" id="GO:0031177">
    <property type="term" value="F:phosphopantetheine binding"/>
    <property type="evidence" value="ECO:0007669"/>
    <property type="project" value="InterPro"/>
</dbReference>
<evidence type="ECO:0000256" key="2">
    <source>
        <dbReference type="ARBA" id="ARBA00022450"/>
    </source>
</evidence>
<dbReference type="GO" id="GO:0043041">
    <property type="term" value="P:amino acid activation for nonribosomal peptide biosynthetic process"/>
    <property type="evidence" value="ECO:0007669"/>
    <property type="project" value="TreeGrafter"/>
</dbReference>
<dbReference type="PROSITE" id="PS50075">
    <property type="entry name" value="CARRIER"/>
    <property type="match status" value="1"/>
</dbReference>
<dbReference type="PANTHER" id="PTHR45527:SF1">
    <property type="entry name" value="FATTY ACID SYNTHASE"/>
    <property type="match status" value="1"/>
</dbReference>
<evidence type="ECO:0000256" key="1">
    <source>
        <dbReference type="ARBA" id="ARBA00001957"/>
    </source>
</evidence>
<dbReference type="InterPro" id="IPR020806">
    <property type="entry name" value="PKS_PP-bd"/>
</dbReference>
<dbReference type="GO" id="GO:0044550">
    <property type="term" value="P:secondary metabolite biosynthetic process"/>
    <property type="evidence" value="ECO:0007669"/>
    <property type="project" value="TreeGrafter"/>
</dbReference>
<dbReference type="InterPro" id="IPR042099">
    <property type="entry name" value="ANL_N_sf"/>
</dbReference>
<dbReference type="Gene3D" id="1.10.1200.10">
    <property type="entry name" value="ACP-like"/>
    <property type="match status" value="1"/>
</dbReference>
<dbReference type="Pfam" id="PF00550">
    <property type="entry name" value="PP-binding"/>
    <property type="match status" value="1"/>
</dbReference>